<dbReference type="AlphaFoldDB" id="X1K1T0"/>
<name>X1K1T0_9ZZZZ</name>
<reference evidence="1" key="1">
    <citation type="journal article" date="2014" name="Front. Microbiol.">
        <title>High frequency of phylogenetically diverse reductive dehalogenase-homologous genes in deep subseafloor sedimentary metagenomes.</title>
        <authorList>
            <person name="Kawai M."/>
            <person name="Futagami T."/>
            <person name="Toyoda A."/>
            <person name="Takaki Y."/>
            <person name="Nishi S."/>
            <person name="Hori S."/>
            <person name="Arai W."/>
            <person name="Tsubouchi T."/>
            <person name="Morono Y."/>
            <person name="Uchiyama I."/>
            <person name="Ito T."/>
            <person name="Fujiyama A."/>
            <person name="Inagaki F."/>
            <person name="Takami H."/>
        </authorList>
    </citation>
    <scope>NUCLEOTIDE SEQUENCE</scope>
    <source>
        <strain evidence="1">Expedition CK06-06</strain>
    </source>
</reference>
<dbReference type="Gene3D" id="3.20.20.80">
    <property type="entry name" value="Glycosidases"/>
    <property type="match status" value="1"/>
</dbReference>
<evidence type="ECO:0000313" key="1">
    <source>
        <dbReference type="EMBL" id="GAI00463.1"/>
    </source>
</evidence>
<sequence>MTKKGVIPVRGFLIHISHYDPQWCKVKAREKPFDLDLGLEIVDTMWEVGLNLLVIDCADGVRYKSHPELARKYTVPMSHLGKLVNRAQEKGIEVVPKLNFSQSIYGNCCIGSVPAIFVFSQGFSLFWSYQISKSICLIYLPTASLHFYLSFS</sequence>
<accession>X1K1T0</accession>
<comment type="caution">
    <text evidence="1">The sequence shown here is derived from an EMBL/GenBank/DDBJ whole genome shotgun (WGS) entry which is preliminary data.</text>
</comment>
<gene>
    <name evidence="1" type="ORF">S06H3_07788</name>
</gene>
<organism evidence="1">
    <name type="scientific">marine sediment metagenome</name>
    <dbReference type="NCBI Taxonomy" id="412755"/>
    <lineage>
        <taxon>unclassified sequences</taxon>
        <taxon>metagenomes</taxon>
        <taxon>ecological metagenomes</taxon>
    </lineage>
</organism>
<protein>
    <submittedName>
        <fullName evidence="1">Uncharacterized protein</fullName>
    </submittedName>
</protein>
<dbReference type="EMBL" id="BARV01003200">
    <property type="protein sequence ID" value="GAI00463.1"/>
    <property type="molecule type" value="Genomic_DNA"/>
</dbReference>
<proteinExistence type="predicted"/>